<protein>
    <submittedName>
        <fullName evidence="2">Uncharacterized protein</fullName>
    </submittedName>
</protein>
<dbReference type="AlphaFoldDB" id="A0A8B6GHD3"/>
<dbReference type="OrthoDB" id="73997at2759"/>
<evidence type="ECO:0000313" key="3">
    <source>
        <dbReference type="Proteomes" id="UP000596742"/>
    </source>
</evidence>
<reference evidence="2" key="1">
    <citation type="submission" date="2018-11" db="EMBL/GenBank/DDBJ databases">
        <authorList>
            <person name="Alioto T."/>
            <person name="Alioto T."/>
        </authorList>
    </citation>
    <scope>NUCLEOTIDE SEQUENCE</scope>
</reference>
<keyword evidence="3" id="KW-1185">Reference proteome</keyword>
<feature type="compositionally biased region" description="Pro residues" evidence="1">
    <location>
        <begin position="361"/>
        <end position="383"/>
    </location>
</feature>
<name>A0A8B6GHD3_MYTGA</name>
<accession>A0A8B6GHD3</accession>
<feature type="region of interest" description="Disordered" evidence="1">
    <location>
        <begin position="360"/>
        <end position="383"/>
    </location>
</feature>
<sequence length="383" mass="43415">MKRTLSFYRLSTCYVIKKEASNLTSKLLTEISEDTKPDLNTKCLQHTFFTALAEEQILLTEPYKLAGPGYIEYLTTLANLLLYHCSKGDNLKEIRHMGDNSVDSSMKGDNSGGSNMKEAMVQNSMGDNSLELDCMGDNSVEVRLMLILNCCHYEIRMIGLMYVHSVCSDQEEGDDFHVVFECDIPSVDDETVQRTLSSTEVLGKLIQMASDETHFECQKLVFKALTNHPSMQKGSWFKDIIHLIKLFQLCMNFIETCSRDELRSEVIQLTGFLVGPLLKHVSKGKTENEKEVSALLLQWKDMLHYYKGTEQHYLLQVAVIKVLDNNTDLLLKDSTLYWAVNTTTTAINTTTTAINATQQPLMPPQQPLMPPHPPHQLMPPHQL</sequence>
<comment type="caution">
    <text evidence="2">The sequence shown here is derived from an EMBL/GenBank/DDBJ whole genome shotgun (WGS) entry which is preliminary data.</text>
</comment>
<proteinExistence type="predicted"/>
<evidence type="ECO:0000256" key="1">
    <source>
        <dbReference type="SAM" id="MobiDB-lite"/>
    </source>
</evidence>
<organism evidence="2 3">
    <name type="scientific">Mytilus galloprovincialis</name>
    <name type="common">Mediterranean mussel</name>
    <dbReference type="NCBI Taxonomy" id="29158"/>
    <lineage>
        <taxon>Eukaryota</taxon>
        <taxon>Metazoa</taxon>
        <taxon>Spiralia</taxon>
        <taxon>Lophotrochozoa</taxon>
        <taxon>Mollusca</taxon>
        <taxon>Bivalvia</taxon>
        <taxon>Autobranchia</taxon>
        <taxon>Pteriomorphia</taxon>
        <taxon>Mytilida</taxon>
        <taxon>Mytiloidea</taxon>
        <taxon>Mytilidae</taxon>
        <taxon>Mytilinae</taxon>
        <taxon>Mytilus</taxon>
    </lineage>
</organism>
<gene>
    <name evidence="2" type="ORF">MGAL_10B079570</name>
</gene>
<evidence type="ECO:0000313" key="2">
    <source>
        <dbReference type="EMBL" id="VDI63862.1"/>
    </source>
</evidence>
<dbReference type="EMBL" id="UYJE01008426">
    <property type="protein sequence ID" value="VDI63862.1"/>
    <property type="molecule type" value="Genomic_DNA"/>
</dbReference>
<dbReference type="Proteomes" id="UP000596742">
    <property type="component" value="Unassembled WGS sequence"/>
</dbReference>